<proteinExistence type="predicted"/>
<dbReference type="EMBL" id="LDYG01000018">
    <property type="protein sequence ID" value="KUP08066.1"/>
    <property type="molecule type" value="Genomic_DNA"/>
</dbReference>
<gene>
    <name evidence="1" type="ORF">Q75_03460</name>
</gene>
<evidence type="ECO:0000313" key="1">
    <source>
        <dbReference type="EMBL" id="KUP08066.1"/>
    </source>
</evidence>
<dbReference type="PATRIC" id="fig|1150625.3.peg.725"/>
<dbReference type="Proteomes" id="UP000074108">
    <property type="component" value="Unassembled WGS sequence"/>
</dbReference>
<dbReference type="STRING" id="1150625.Q75_03460"/>
<evidence type="ECO:0000313" key="2">
    <source>
        <dbReference type="Proteomes" id="UP000074108"/>
    </source>
</evidence>
<comment type="caution">
    <text evidence="1">The sequence shown here is derived from an EMBL/GenBank/DDBJ whole genome shotgun (WGS) entry which is preliminary data.</text>
</comment>
<dbReference type="OrthoDB" id="2691759at2"/>
<dbReference type="RefSeq" id="WP_059350384.1">
    <property type="nucleotide sequence ID" value="NZ_LDYG01000018.1"/>
</dbReference>
<name>A0A147KB07_9BACI</name>
<organism evidence="1 2">
    <name type="scientific">Bacillus coahuilensis p1.1.43</name>
    <dbReference type="NCBI Taxonomy" id="1150625"/>
    <lineage>
        <taxon>Bacteria</taxon>
        <taxon>Bacillati</taxon>
        <taxon>Bacillota</taxon>
        <taxon>Bacilli</taxon>
        <taxon>Bacillales</taxon>
        <taxon>Bacillaceae</taxon>
        <taxon>Bacillus</taxon>
    </lineage>
</organism>
<dbReference type="AlphaFoldDB" id="A0A147KB07"/>
<accession>A0A147KB07</accession>
<reference evidence="1 2" key="1">
    <citation type="journal article" date="2016" name="Front. Microbiol.">
        <title>Microevolution Analysis of Bacillus coahuilensis Unveils Differences in Phosphorus Acquisition Strategies and Their Regulation.</title>
        <authorList>
            <person name="Gomez-Lunar Z."/>
            <person name="Hernandez-Gonzalez I."/>
            <person name="Rodriguez-Torres M.D."/>
            <person name="Souza V."/>
            <person name="Olmedo-Alvarez G."/>
        </authorList>
    </citation>
    <scope>NUCLEOTIDE SEQUENCE [LARGE SCALE GENOMIC DNA]</scope>
    <source>
        <strain evidence="2">p1.1.43</strain>
    </source>
</reference>
<sequence length="100" mass="11751">MEMESTISITYVQSKKVINQLMQVTENKYYTLTLLEWGISTHDQTFSILEVLDISYRSFSNQGGILYLHTTKGLFPFHIKESPEPFIEKCQEWLEQKNRG</sequence>
<protein>
    <submittedName>
        <fullName evidence="1">Uncharacterized protein</fullName>
    </submittedName>
</protein>
<keyword evidence="2" id="KW-1185">Reference proteome</keyword>